<comment type="caution">
    <text evidence="9">The sequence shown here is derived from an EMBL/GenBank/DDBJ whole genome shotgun (WGS) entry which is preliminary data.</text>
</comment>
<evidence type="ECO:0000256" key="1">
    <source>
        <dbReference type="ARBA" id="ARBA00005184"/>
    </source>
</evidence>
<keyword evidence="6" id="KW-0961">Cell wall biogenesis/degradation</keyword>
<dbReference type="Gene3D" id="1.20.140.40">
    <property type="entry name" value="Invertase/pectin methylesterase inhibitor family protein"/>
    <property type="match status" value="1"/>
</dbReference>
<comment type="function">
    <text evidence="6">Acts in the modification of cell walls via demethylesterification of cell wall pectin.</text>
</comment>
<evidence type="ECO:0000256" key="5">
    <source>
        <dbReference type="ARBA" id="ARBA00023085"/>
    </source>
</evidence>
<dbReference type="InterPro" id="IPR006501">
    <property type="entry name" value="Pectinesterase_inhib_dom"/>
</dbReference>
<keyword evidence="5 6" id="KW-0063">Aspartyl esterase</keyword>
<dbReference type="EC" id="3.1.1.11" evidence="6"/>
<dbReference type="Proteomes" id="UP001345219">
    <property type="component" value="Chromosome 15"/>
</dbReference>
<proteinExistence type="inferred from homology"/>
<evidence type="ECO:0000313" key="10">
    <source>
        <dbReference type="Proteomes" id="UP001345219"/>
    </source>
</evidence>
<keyword evidence="6" id="KW-0964">Secreted</keyword>
<dbReference type="InterPro" id="IPR018040">
    <property type="entry name" value="Pectinesterase_Tyr_AS"/>
</dbReference>
<dbReference type="SMART" id="SM00856">
    <property type="entry name" value="PMEI"/>
    <property type="match status" value="1"/>
</dbReference>
<dbReference type="Pfam" id="PF04043">
    <property type="entry name" value="PMEI"/>
    <property type="match status" value="1"/>
</dbReference>
<dbReference type="Pfam" id="PF01095">
    <property type="entry name" value="Pectinesterase"/>
    <property type="match status" value="1"/>
</dbReference>
<dbReference type="SUPFAM" id="SSF51126">
    <property type="entry name" value="Pectin lyase-like"/>
    <property type="match status" value="1"/>
</dbReference>
<keyword evidence="6" id="KW-0134">Cell wall</keyword>
<comment type="catalytic activity">
    <reaction evidence="6">
        <text>[(1-&gt;4)-alpha-D-galacturonosyl methyl ester](n) + n H2O = [(1-&gt;4)-alpha-D-galacturonosyl](n) + n methanol + n H(+)</text>
        <dbReference type="Rhea" id="RHEA:22380"/>
        <dbReference type="Rhea" id="RHEA-COMP:14570"/>
        <dbReference type="Rhea" id="RHEA-COMP:14573"/>
        <dbReference type="ChEBI" id="CHEBI:15377"/>
        <dbReference type="ChEBI" id="CHEBI:15378"/>
        <dbReference type="ChEBI" id="CHEBI:17790"/>
        <dbReference type="ChEBI" id="CHEBI:140522"/>
        <dbReference type="ChEBI" id="CHEBI:140523"/>
        <dbReference type="EC" id="3.1.1.11"/>
    </reaction>
</comment>
<keyword evidence="10" id="KW-1185">Reference proteome</keyword>
<organism evidence="9 10">
    <name type="scientific">Trapa incisa</name>
    <dbReference type="NCBI Taxonomy" id="236973"/>
    <lineage>
        <taxon>Eukaryota</taxon>
        <taxon>Viridiplantae</taxon>
        <taxon>Streptophyta</taxon>
        <taxon>Embryophyta</taxon>
        <taxon>Tracheophyta</taxon>
        <taxon>Spermatophyta</taxon>
        <taxon>Magnoliopsida</taxon>
        <taxon>eudicotyledons</taxon>
        <taxon>Gunneridae</taxon>
        <taxon>Pentapetalae</taxon>
        <taxon>rosids</taxon>
        <taxon>malvids</taxon>
        <taxon>Myrtales</taxon>
        <taxon>Lythraceae</taxon>
        <taxon>Trapa</taxon>
    </lineage>
</organism>
<keyword evidence="4 6" id="KW-0378">Hydrolase</keyword>
<dbReference type="GO" id="GO:0004857">
    <property type="term" value="F:enzyme inhibitor activity"/>
    <property type="evidence" value="ECO:0007669"/>
    <property type="project" value="InterPro"/>
</dbReference>
<dbReference type="InterPro" id="IPR012334">
    <property type="entry name" value="Pectin_lyas_fold"/>
</dbReference>
<feature type="compositionally biased region" description="Gly residues" evidence="7">
    <location>
        <begin position="188"/>
        <end position="197"/>
    </location>
</feature>
<feature type="region of interest" description="Disordered" evidence="7">
    <location>
        <begin position="185"/>
        <end position="212"/>
    </location>
</feature>
<dbReference type="SUPFAM" id="SSF101148">
    <property type="entry name" value="Plant invertase/pectin methylesterase inhibitor"/>
    <property type="match status" value="1"/>
</dbReference>
<comment type="pathway">
    <text evidence="1 6">Glycan metabolism; pectin degradation; 2-dehydro-3-deoxy-D-gluconate from pectin: step 1/5.</text>
</comment>
<keyword evidence="6" id="KW-0732">Signal</keyword>
<comment type="subcellular location">
    <subcellularLocation>
        <location evidence="6">Secreted</location>
        <location evidence="6">Cell wall</location>
    </subcellularLocation>
</comment>
<reference evidence="9 10" key="1">
    <citation type="journal article" date="2023" name="Hortic Res">
        <title>Pangenome of water caltrop reveals structural variations and asymmetric subgenome divergence after allopolyploidization.</title>
        <authorList>
            <person name="Zhang X."/>
            <person name="Chen Y."/>
            <person name="Wang L."/>
            <person name="Yuan Y."/>
            <person name="Fang M."/>
            <person name="Shi L."/>
            <person name="Lu R."/>
            <person name="Comes H.P."/>
            <person name="Ma Y."/>
            <person name="Chen Y."/>
            <person name="Huang G."/>
            <person name="Zhou Y."/>
            <person name="Zheng Z."/>
            <person name="Qiu Y."/>
        </authorList>
    </citation>
    <scope>NUCLEOTIDE SEQUENCE [LARGE SCALE GENOMIC DNA]</scope>
    <source>
        <tissue evidence="9">Roots</tissue>
    </source>
</reference>
<dbReference type="GO" id="GO:0045490">
    <property type="term" value="P:pectin catabolic process"/>
    <property type="evidence" value="ECO:0007669"/>
    <property type="project" value="UniProtKB-UniRule"/>
</dbReference>
<accession>A0AAN7Q6V8</accession>
<comment type="similarity">
    <text evidence="2">In the N-terminal section; belongs to the PMEI family.</text>
</comment>
<dbReference type="AlphaFoldDB" id="A0AAN7Q6V8"/>
<dbReference type="GO" id="GO:0030599">
    <property type="term" value="F:pectinesterase activity"/>
    <property type="evidence" value="ECO:0007669"/>
    <property type="project" value="UniProtKB-UniRule"/>
</dbReference>
<dbReference type="Gene3D" id="2.160.20.10">
    <property type="entry name" value="Single-stranded right-handed beta-helix, Pectin lyase-like"/>
    <property type="match status" value="1"/>
</dbReference>
<dbReference type="CDD" id="cd15799">
    <property type="entry name" value="PMEI-like_4"/>
    <property type="match status" value="1"/>
</dbReference>
<evidence type="ECO:0000256" key="7">
    <source>
        <dbReference type="SAM" id="MobiDB-lite"/>
    </source>
</evidence>
<evidence type="ECO:0000313" key="9">
    <source>
        <dbReference type="EMBL" id="KAK4757880.1"/>
    </source>
</evidence>
<dbReference type="EMBL" id="JAXIOK010000012">
    <property type="protein sequence ID" value="KAK4757880.1"/>
    <property type="molecule type" value="Genomic_DNA"/>
</dbReference>
<dbReference type="PANTHER" id="PTHR31707">
    <property type="entry name" value="PECTINESTERASE"/>
    <property type="match status" value="1"/>
</dbReference>
<evidence type="ECO:0000259" key="8">
    <source>
        <dbReference type="SMART" id="SM00856"/>
    </source>
</evidence>
<dbReference type="InterPro" id="IPR000070">
    <property type="entry name" value="Pectinesterase_cat"/>
</dbReference>
<dbReference type="PROSITE" id="PS00800">
    <property type="entry name" value="PECTINESTERASE_1"/>
    <property type="match status" value="1"/>
</dbReference>
<dbReference type="GO" id="GO:0042545">
    <property type="term" value="P:cell wall modification"/>
    <property type="evidence" value="ECO:0007669"/>
    <property type="project" value="UniProtKB-UniRule"/>
</dbReference>
<comment type="similarity">
    <text evidence="3">In the C-terminal section; belongs to the pectinesterase family.</text>
</comment>
<evidence type="ECO:0000256" key="3">
    <source>
        <dbReference type="ARBA" id="ARBA00007786"/>
    </source>
</evidence>
<feature type="signal peptide" evidence="6">
    <location>
        <begin position="1"/>
        <end position="32"/>
    </location>
</feature>
<dbReference type="InterPro" id="IPR011050">
    <property type="entry name" value="Pectin_lyase_fold/virulence"/>
</dbReference>
<dbReference type="InterPro" id="IPR035513">
    <property type="entry name" value="Invertase/methylesterase_inhib"/>
</dbReference>
<evidence type="ECO:0000256" key="2">
    <source>
        <dbReference type="ARBA" id="ARBA00006027"/>
    </source>
</evidence>
<gene>
    <name evidence="9" type="ORF">SAY87_019181</name>
</gene>
<sequence length="316" mass="33809">MTMPRFNSPKLFTVLLVFSILLLAIHIDLVVGGGGSSRQPPSAGLMQLQCLTVPAPEFLTSIESTINVVRKVMGAVSHLGRVFMDLRLSVAISDCLDLLDFSTDELSWAASATQNPNSKHNGTGDLGSDLQTWLSAALVNQDTCIEGFDGTSNILKGLVSSSISEITSLVRDLLSKVYPSSKPKSYAAGGGGGGVHGHGGRKSTAGDAQQFPSWVRPNDRKLLRVSRVAADVVVAQDGTGNFTSVRDAVMAAPDYSSRRFLIYVKKGVYKENVEIKKKKRNVMMVGDGMDVTVISGNRSFIGGWTTFRSATFGFGL</sequence>
<evidence type="ECO:0000256" key="4">
    <source>
        <dbReference type="ARBA" id="ARBA00022801"/>
    </source>
</evidence>
<protein>
    <recommendedName>
        <fullName evidence="6">Pectinesterase</fullName>
        <ecNumber evidence="6">3.1.1.11</ecNumber>
    </recommendedName>
</protein>
<evidence type="ECO:0000256" key="6">
    <source>
        <dbReference type="RuleBase" id="RU000589"/>
    </source>
</evidence>
<feature type="domain" description="Pectinesterase inhibitor" evidence="8">
    <location>
        <begin position="41"/>
        <end position="173"/>
    </location>
</feature>
<feature type="chain" id="PRO_5042673024" description="Pectinesterase" evidence="6">
    <location>
        <begin position="33"/>
        <end position="316"/>
    </location>
</feature>
<name>A0AAN7Q6V8_9MYRT</name>